<accession>A0A0G2ERM8</accession>
<name>A0A0G2ERM8_9PEZI</name>
<reference evidence="1 2" key="1">
    <citation type="submission" date="2015-03" db="EMBL/GenBank/DDBJ databases">
        <authorList>
            <person name="Morales-Cruz A."/>
            <person name="Amrine K.C."/>
            <person name="Cantu D."/>
        </authorList>
    </citation>
    <scope>NUCLEOTIDE SEQUENCE [LARGE SCALE GENOMIC DNA]</scope>
    <source>
        <strain evidence="1">DS831</strain>
    </source>
</reference>
<proteinExistence type="predicted"/>
<sequence length="133" mass="15295">MSEHVTIPDVLYSKESYELIGFTPAMATLLWQRFLTRPADIVDGGFIDFAVDHVKLHPAANPETGQDDWNGYLKAIGINDRLRAAILMPEFEDIRYSASCQFWVLDSIVSTWEALCGRHEELRMEQRRRQHAS</sequence>
<comment type="caution">
    <text evidence="1">The sequence shown here is derived from an EMBL/GenBank/DDBJ whole genome shotgun (WGS) entry which is preliminary data.</text>
</comment>
<dbReference type="AlphaFoldDB" id="A0A0G2ERM8"/>
<dbReference type="Proteomes" id="UP000034182">
    <property type="component" value="Unassembled WGS sequence"/>
</dbReference>
<evidence type="ECO:0000313" key="1">
    <source>
        <dbReference type="EMBL" id="KKY25417.1"/>
    </source>
</evidence>
<gene>
    <name evidence="1" type="ORF">UCDDS831_g02092</name>
</gene>
<protein>
    <submittedName>
        <fullName evidence="1">Uncharacterized protein</fullName>
    </submittedName>
</protein>
<evidence type="ECO:0000313" key="2">
    <source>
        <dbReference type="Proteomes" id="UP000034182"/>
    </source>
</evidence>
<dbReference type="EMBL" id="LAQI01000038">
    <property type="protein sequence ID" value="KKY25417.1"/>
    <property type="molecule type" value="Genomic_DNA"/>
</dbReference>
<organism evidence="1 2">
    <name type="scientific">Diplodia seriata</name>
    <dbReference type="NCBI Taxonomy" id="420778"/>
    <lineage>
        <taxon>Eukaryota</taxon>
        <taxon>Fungi</taxon>
        <taxon>Dikarya</taxon>
        <taxon>Ascomycota</taxon>
        <taxon>Pezizomycotina</taxon>
        <taxon>Dothideomycetes</taxon>
        <taxon>Dothideomycetes incertae sedis</taxon>
        <taxon>Botryosphaeriales</taxon>
        <taxon>Botryosphaeriaceae</taxon>
        <taxon>Diplodia</taxon>
    </lineage>
</organism>
<reference evidence="1 2" key="2">
    <citation type="submission" date="2015-05" db="EMBL/GenBank/DDBJ databases">
        <title>Distinctive expansion of gene families associated with plant cell wall degradation and secondary metabolism in the genomes of grapevine trunk pathogens.</title>
        <authorList>
            <person name="Lawrence D.P."/>
            <person name="Travadon R."/>
            <person name="Rolshausen P.E."/>
            <person name="Baumgartner K."/>
        </authorList>
    </citation>
    <scope>NUCLEOTIDE SEQUENCE [LARGE SCALE GENOMIC DNA]</scope>
    <source>
        <strain evidence="1">DS831</strain>
    </source>
</reference>